<protein>
    <submittedName>
        <fullName evidence="1">Uncharacterized protein</fullName>
    </submittedName>
</protein>
<dbReference type="AlphaFoldDB" id="A0A8I2ZJD1"/>
<sequence length="74" mass="8360">MISSELQPIACFCETLRRRRDAGIAHKDITSDPNLKKRSRQHRQLAQDRRQIGLQNLNVAVSLAGLTQIACYSP</sequence>
<reference evidence="1" key="1">
    <citation type="journal article" date="2021" name="Mol. Plant Pathol.">
        <title>A 20-kb lineage-specific genomic region tames virulence in pathogenic amphidiploid Verticillium longisporum.</title>
        <authorList>
            <person name="Harting R."/>
            <person name="Starke J."/>
            <person name="Kusch H."/>
            <person name="Poggeler S."/>
            <person name="Maurus I."/>
            <person name="Schluter R."/>
            <person name="Landesfeind M."/>
            <person name="Bulla I."/>
            <person name="Nowrousian M."/>
            <person name="de Jonge R."/>
            <person name="Stahlhut G."/>
            <person name="Hoff K.J."/>
            <person name="Asshauer K.P."/>
            <person name="Thurmer A."/>
            <person name="Stanke M."/>
            <person name="Daniel R."/>
            <person name="Morgenstern B."/>
            <person name="Thomma B.P.H.J."/>
            <person name="Kronstad J.W."/>
            <person name="Braus-Stromeyer S.A."/>
            <person name="Braus G.H."/>
        </authorList>
    </citation>
    <scope>NUCLEOTIDE SEQUENCE</scope>
    <source>
        <strain evidence="1">Vl32</strain>
    </source>
</reference>
<evidence type="ECO:0000313" key="1">
    <source>
        <dbReference type="EMBL" id="KAG7132808.1"/>
    </source>
</evidence>
<dbReference type="Proteomes" id="UP000689129">
    <property type="component" value="Unassembled WGS sequence"/>
</dbReference>
<gene>
    <name evidence="1" type="ORF">HYQ45_008886</name>
</gene>
<evidence type="ECO:0000313" key="2">
    <source>
        <dbReference type="Proteomes" id="UP000689129"/>
    </source>
</evidence>
<comment type="caution">
    <text evidence="1">The sequence shown here is derived from an EMBL/GenBank/DDBJ whole genome shotgun (WGS) entry which is preliminary data.</text>
</comment>
<dbReference type="EMBL" id="JAEMWZ010000175">
    <property type="protein sequence ID" value="KAG7132808.1"/>
    <property type="molecule type" value="Genomic_DNA"/>
</dbReference>
<accession>A0A8I2ZJD1</accession>
<organism evidence="1 2">
    <name type="scientific">Verticillium longisporum</name>
    <name type="common">Verticillium dahliae var. longisporum</name>
    <dbReference type="NCBI Taxonomy" id="100787"/>
    <lineage>
        <taxon>Eukaryota</taxon>
        <taxon>Fungi</taxon>
        <taxon>Dikarya</taxon>
        <taxon>Ascomycota</taxon>
        <taxon>Pezizomycotina</taxon>
        <taxon>Sordariomycetes</taxon>
        <taxon>Hypocreomycetidae</taxon>
        <taxon>Glomerellales</taxon>
        <taxon>Plectosphaerellaceae</taxon>
        <taxon>Verticillium</taxon>
    </lineage>
</organism>
<proteinExistence type="predicted"/>
<name>A0A8I2ZJD1_VERLO</name>